<dbReference type="AlphaFoldDB" id="A0A1B7IEJ7"/>
<accession>A0A1B7IEJ7</accession>
<dbReference type="PATRIC" id="fig|1354251.4.peg.4400"/>
<dbReference type="GO" id="GO:0043709">
    <property type="term" value="P:cell adhesion involved in single-species biofilm formation"/>
    <property type="evidence" value="ECO:0007669"/>
    <property type="project" value="TreeGrafter"/>
</dbReference>
<evidence type="ECO:0000256" key="4">
    <source>
        <dbReference type="ARBA" id="ARBA00023263"/>
    </source>
</evidence>
<dbReference type="Proteomes" id="UP000078410">
    <property type="component" value="Unassembled WGS sequence"/>
</dbReference>
<reference evidence="7 8" key="1">
    <citation type="submission" date="2016-04" db="EMBL/GenBank/DDBJ databases">
        <title>ATOL: Assembling a taxonomically balanced genome-scale reconstruction of the evolutionary history of the Enterobacteriaceae.</title>
        <authorList>
            <person name="Plunkett G.III."/>
            <person name="Neeno-Eckwall E.C."/>
            <person name="Glasner J.D."/>
            <person name="Perna N.T."/>
        </authorList>
    </citation>
    <scope>NUCLEOTIDE SEQUENCE [LARGE SCALE GENOMIC DNA]</scope>
    <source>
        <strain evidence="7 8">ATCC 51605</strain>
    </source>
</reference>
<dbReference type="InterPro" id="IPR036937">
    <property type="entry name" value="Adhesion_dom_fimbrial_sf"/>
</dbReference>
<dbReference type="InterPro" id="IPR000259">
    <property type="entry name" value="Adhesion_dom_fimbrial"/>
</dbReference>
<organism evidence="7 8">
    <name type="scientific">Buttiauxella brennerae ATCC 51605</name>
    <dbReference type="NCBI Taxonomy" id="1354251"/>
    <lineage>
        <taxon>Bacteria</taxon>
        <taxon>Pseudomonadati</taxon>
        <taxon>Pseudomonadota</taxon>
        <taxon>Gammaproteobacteria</taxon>
        <taxon>Enterobacterales</taxon>
        <taxon>Enterobacteriaceae</taxon>
        <taxon>Buttiauxella</taxon>
    </lineage>
</organism>
<sequence>MNKKILALSLAMAFSGLVGISHAAQEASVTDITLTGQVTDYIACEVDAPASVQFDNISIYDIGTVASKKPYKNNAGAVYDIILSKCPAGQTVSVTIMGTADAENSDLIALDAAPGSAKHVAISFWDQNLLTSEHLLIAANTGSSLVHSTESQGGVRIPLYVAPAQTIDSEKVVSGTISATTNVKVNFL</sequence>
<name>A0A1B7IEJ7_9ENTR</name>
<evidence type="ECO:0000256" key="5">
    <source>
        <dbReference type="SAM" id="SignalP"/>
    </source>
</evidence>
<evidence type="ECO:0000259" key="6">
    <source>
        <dbReference type="Pfam" id="PF00419"/>
    </source>
</evidence>
<keyword evidence="8" id="KW-1185">Reference proteome</keyword>
<dbReference type="InterPro" id="IPR050263">
    <property type="entry name" value="Bact_Fimbrial_Adh_Pro"/>
</dbReference>
<dbReference type="SUPFAM" id="SSF49401">
    <property type="entry name" value="Bacterial adhesins"/>
    <property type="match status" value="1"/>
</dbReference>
<dbReference type="PANTHER" id="PTHR33420:SF3">
    <property type="entry name" value="FIMBRIAL SUBUNIT ELFA"/>
    <property type="match status" value="1"/>
</dbReference>
<comment type="caution">
    <text evidence="7">The sequence shown here is derived from an EMBL/GenBank/DDBJ whole genome shotgun (WGS) entry which is preliminary data.</text>
</comment>
<feature type="domain" description="Fimbrial-type adhesion" evidence="6">
    <location>
        <begin position="32"/>
        <end position="187"/>
    </location>
</feature>
<feature type="signal peptide" evidence="5">
    <location>
        <begin position="1"/>
        <end position="23"/>
    </location>
</feature>
<gene>
    <name evidence="7" type="ORF">M975_4290</name>
</gene>
<evidence type="ECO:0000313" key="8">
    <source>
        <dbReference type="Proteomes" id="UP000078410"/>
    </source>
</evidence>
<evidence type="ECO:0000256" key="1">
    <source>
        <dbReference type="ARBA" id="ARBA00004561"/>
    </source>
</evidence>
<evidence type="ECO:0000256" key="3">
    <source>
        <dbReference type="ARBA" id="ARBA00022729"/>
    </source>
</evidence>
<evidence type="ECO:0000256" key="2">
    <source>
        <dbReference type="ARBA" id="ARBA00006671"/>
    </source>
</evidence>
<comment type="similarity">
    <text evidence="2">Belongs to the fimbrial protein family.</text>
</comment>
<proteinExistence type="inferred from homology"/>
<dbReference type="Pfam" id="PF00419">
    <property type="entry name" value="Fimbrial"/>
    <property type="match status" value="1"/>
</dbReference>
<protein>
    <recommendedName>
        <fullName evidence="6">Fimbrial-type adhesion domain-containing protein</fullName>
    </recommendedName>
</protein>
<feature type="chain" id="PRO_5008594001" description="Fimbrial-type adhesion domain-containing protein" evidence="5">
    <location>
        <begin position="24"/>
        <end position="188"/>
    </location>
</feature>
<dbReference type="RefSeq" id="WP_064561889.1">
    <property type="nucleotide sequence ID" value="NZ_LXER01000040.1"/>
</dbReference>
<dbReference type="InterPro" id="IPR008966">
    <property type="entry name" value="Adhesion_dom_sf"/>
</dbReference>
<evidence type="ECO:0000313" key="7">
    <source>
        <dbReference type="EMBL" id="OAT27735.1"/>
    </source>
</evidence>
<dbReference type="PANTHER" id="PTHR33420">
    <property type="entry name" value="FIMBRIAL SUBUNIT ELFA-RELATED"/>
    <property type="match status" value="1"/>
</dbReference>
<dbReference type="OrthoDB" id="9897574at2"/>
<comment type="subcellular location">
    <subcellularLocation>
        <location evidence="1">Fimbrium</location>
    </subcellularLocation>
</comment>
<dbReference type="Gene3D" id="2.60.40.1090">
    <property type="entry name" value="Fimbrial-type adhesion domain"/>
    <property type="match status" value="1"/>
</dbReference>
<keyword evidence="4" id="KW-0281">Fimbrium</keyword>
<keyword evidence="3 5" id="KW-0732">Signal</keyword>
<dbReference type="GO" id="GO:0009289">
    <property type="term" value="C:pilus"/>
    <property type="evidence" value="ECO:0007669"/>
    <property type="project" value="UniProtKB-SubCell"/>
</dbReference>
<dbReference type="EMBL" id="LXER01000040">
    <property type="protein sequence ID" value="OAT27735.1"/>
    <property type="molecule type" value="Genomic_DNA"/>
</dbReference>